<evidence type="ECO:0000313" key="1">
    <source>
        <dbReference type="EMBL" id="MFD0691831.1"/>
    </source>
</evidence>
<evidence type="ECO:0000313" key="2">
    <source>
        <dbReference type="Proteomes" id="UP001597063"/>
    </source>
</evidence>
<evidence type="ECO:0008006" key="3">
    <source>
        <dbReference type="Google" id="ProtNLM"/>
    </source>
</evidence>
<dbReference type="EMBL" id="JBHTGP010000033">
    <property type="protein sequence ID" value="MFD0691831.1"/>
    <property type="molecule type" value="Genomic_DNA"/>
</dbReference>
<accession>A0ABW2XZT7</accession>
<comment type="caution">
    <text evidence="1">The sequence shown here is derived from an EMBL/GenBank/DDBJ whole genome shotgun (WGS) entry which is preliminary data.</text>
</comment>
<organism evidence="1 2">
    <name type="scientific">Actinomadura fibrosa</name>
    <dbReference type="NCBI Taxonomy" id="111802"/>
    <lineage>
        <taxon>Bacteria</taxon>
        <taxon>Bacillati</taxon>
        <taxon>Actinomycetota</taxon>
        <taxon>Actinomycetes</taxon>
        <taxon>Streptosporangiales</taxon>
        <taxon>Thermomonosporaceae</taxon>
        <taxon>Actinomadura</taxon>
    </lineage>
</organism>
<gene>
    <name evidence="1" type="ORF">ACFQZM_45585</name>
</gene>
<reference evidence="2" key="1">
    <citation type="journal article" date="2019" name="Int. J. Syst. Evol. Microbiol.">
        <title>The Global Catalogue of Microorganisms (GCM) 10K type strain sequencing project: providing services to taxonomists for standard genome sequencing and annotation.</title>
        <authorList>
            <consortium name="The Broad Institute Genomics Platform"/>
            <consortium name="The Broad Institute Genome Sequencing Center for Infectious Disease"/>
            <person name="Wu L."/>
            <person name="Ma J."/>
        </authorList>
    </citation>
    <scope>NUCLEOTIDE SEQUENCE [LARGE SCALE GENOMIC DNA]</scope>
    <source>
        <strain evidence="2">JCM 9371</strain>
    </source>
</reference>
<keyword evidence="2" id="KW-1185">Reference proteome</keyword>
<dbReference type="PROSITE" id="PS51257">
    <property type="entry name" value="PROKAR_LIPOPROTEIN"/>
    <property type="match status" value="1"/>
</dbReference>
<sequence>MRRLPAVLLAGLLVLSVSGCKVMQRISDGSYNNAVTDGVVKELDERNIRLEKRPSCKTRDSGSASVHVECTATTREGQPVVVTGVAEEADTDHPRELYEVTVGGQEVLRQNCLGLGCH</sequence>
<dbReference type="RefSeq" id="WP_131756030.1">
    <property type="nucleotide sequence ID" value="NZ_CAACUY010000011.1"/>
</dbReference>
<dbReference type="Proteomes" id="UP001597063">
    <property type="component" value="Unassembled WGS sequence"/>
</dbReference>
<name>A0ABW2XZT7_9ACTN</name>
<protein>
    <recommendedName>
        <fullName evidence="3">DUF4333 domain-containing protein</fullName>
    </recommendedName>
</protein>
<proteinExistence type="predicted"/>